<organism evidence="2 3">
    <name type="scientific">Fraxinus pennsylvanica</name>
    <dbReference type="NCBI Taxonomy" id="56036"/>
    <lineage>
        <taxon>Eukaryota</taxon>
        <taxon>Viridiplantae</taxon>
        <taxon>Streptophyta</taxon>
        <taxon>Embryophyta</taxon>
        <taxon>Tracheophyta</taxon>
        <taxon>Spermatophyta</taxon>
        <taxon>Magnoliopsida</taxon>
        <taxon>eudicotyledons</taxon>
        <taxon>Gunneridae</taxon>
        <taxon>Pentapetalae</taxon>
        <taxon>asterids</taxon>
        <taxon>lamiids</taxon>
        <taxon>Lamiales</taxon>
        <taxon>Oleaceae</taxon>
        <taxon>Oleeae</taxon>
        <taxon>Fraxinus</taxon>
    </lineage>
</organism>
<dbReference type="AlphaFoldDB" id="A0AAD2AAT0"/>
<name>A0AAD2AAT0_9LAMI</name>
<feature type="region of interest" description="Disordered" evidence="1">
    <location>
        <begin position="21"/>
        <end position="40"/>
    </location>
</feature>
<evidence type="ECO:0000313" key="3">
    <source>
        <dbReference type="Proteomes" id="UP000834106"/>
    </source>
</evidence>
<evidence type="ECO:0008006" key="4">
    <source>
        <dbReference type="Google" id="ProtNLM"/>
    </source>
</evidence>
<sequence length="194" mass="21571">MGPVPSWHLSSMFTMRSGKAGRHRYLPPESPNAPIEEDVGTANPADVEEWMRTLESIFDVMDCLEEKKLHLATFLLKGVATDWWLAFRSRYRVANDIILFEKNLKPDIRAMVMGQGHARFSLLVEAASRVEAALQAGQSQGVQLAIQGRTLVDSLKRTEEDFGLVLLILGVSSRNLRVLDLVKDSVVARAPSPS</sequence>
<evidence type="ECO:0000313" key="2">
    <source>
        <dbReference type="EMBL" id="CAI9784621.1"/>
    </source>
</evidence>
<dbReference type="EMBL" id="OU503056">
    <property type="protein sequence ID" value="CAI9784621.1"/>
    <property type="molecule type" value="Genomic_DNA"/>
</dbReference>
<reference evidence="2" key="1">
    <citation type="submission" date="2023-05" db="EMBL/GenBank/DDBJ databases">
        <authorList>
            <person name="Huff M."/>
        </authorList>
    </citation>
    <scope>NUCLEOTIDE SEQUENCE</scope>
</reference>
<dbReference type="Proteomes" id="UP000834106">
    <property type="component" value="Chromosome 21"/>
</dbReference>
<gene>
    <name evidence="2" type="ORF">FPE_LOCUS32051</name>
</gene>
<proteinExistence type="predicted"/>
<protein>
    <recommendedName>
        <fullName evidence="4">Retrotransposon gag domain-containing protein</fullName>
    </recommendedName>
</protein>
<keyword evidence="3" id="KW-1185">Reference proteome</keyword>
<accession>A0AAD2AAT0</accession>
<evidence type="ECO:0000256" key="1">
    <source>
        <dbReference type="SAM" id="MobiDB-lite"/>
    </source>
</evidence>